<dbReference type="GO" id="GO:0005743">
    <property type="term" value="C:mitochondrial inner membrane"/>
    <property type="evidence" value="ECO:0007669"/>
    <property type="project" value="UniProtKB-SubCell"/>
</dbReference>
<feature type="transmembrane region" description="Helical" evidence="17">
    <location>
        <begin position="244"/>
        <end position="263"/>
    </location>
</feature>
<keyword evidence="20" id="KW-1185">Reference proteome</keyword>
<reference evidence="18 20" key="2">
    <citation type="submission" date="2024-10" db="EMBL/GenBank/DDBJ databases">
        <authorList>
            <person name="Ryan C."/>
        </authorList>
    </citation>
    <scope>NUCLEOTIDE SEQUENCE [LARGE SCALE GENOMIC DNA]</scope>
</reference>
<keyword evidence="9" id="KW-0809">Transit peptide</keyword>
<evidence type="ECO:0000256" key="13">
    <source>
        <dbReference type="ARBA" id="ARBA00024143"/>
    </source>
</evidence>
<evidence type="ECO:0000256" key="5">
    <source>
        <dbReference type="ARBA" id="ARBA00022449"/>
    </source>
</evidence>
<gene>
    <name evidence="18" type="ORF">URODEC1_LOCUS25422</name>
    <name evidence="19" type="ORF">URODEC1_LOCUS30540</name>
</gene>
<organism evidence="18 20">
    <name type="scientific">Urochloa decumbens</name>
    <dbReference type="NCBI Taxonomy" id="240449"/>
    <lineage>
        <taxon>Eukaryota</taxon>
        <taxon>Viridiplantae</taxon>
        <taxon>Streptophyta</taxon>
        <taxon>Embryophyta</taxon>
        <taxon>Tracheophyta</taxon>
        <taxon>Spermatophyta</taxon>
        <taxon>Magnoliopsida</taxon>
        <taxon>Liliopsida</taxon>
        <taxon>Poales</taxon>
        <taxon>Poaceae</taxon>
        <taxon>PACMAD clade</taxon>
        <taxon>Panicoideae</taxon>
        <taxon>Panicodae</taxon>
        <taxon>Paniceae</taxon>
        <taxon>Melinidinae</taxon>
        <taxon>Urochloa</taxon>
    </lineage>
</organism>
<reference evidence="20" key="1">
    <citation type="submission" date="2024-06" db="EMBL/GenBank/DDBJ databases">
        <authorList>
            <person name="Ryan C."/>
        </authorList>
    </citation>
    <scope>NUCLEOTIDE SEQUENCE [LARGE SCALE GENOMIC DNA]</scope>
</reference>
<dbReference type="EMBL" id="OZ075125">
    <property type="protein sequence ID" value="CAL4928805.1"/>
    <property type="molecule type" value="Genomic_DNA"/>
</dbReference>
<keyword evidence="11" id="KW-0496">Mitochondrion</keyword>
<dbReference type="PRINTS" id="PR00927">
    <property type="entry name" value="ADPTRNSLCASE"/>
</dbReference>
<comment type="subcellular location">
    <subcellularLocation>
        <location evidence="17">Membrane</location>
        <topology evidence="17">Multi-pass membrane protein</topology>
    </subcellularLocation>
    <subcellularLocation>
        <location evidence="1">Mitochondrion inner membrane</location>
        <topology evidence="1">Multi-pass membrane protein</topology>
    </subcellularLocation>
</comment>
<evidence type="ECO:0000313" key="20">
    <source>
        <dbReference type="Proteomes" id="UP001497457"/>
    </source>
</evidence>
<feature type="repeat" description="Solcar" evidence="15">
    <location>
        <begin position="180"/>
        <end position="273"/>
    </location>
</feature>
<keyword evidence="10 17" id="KW-1133">Transmembrane helix</keyword>
<dbReference type="Gene3D" id="1.50.40.10">
    <property type="entry name" value="Mitochondrial carrier domain"/>
    <property type="match status" value="1"/>
</dbReference>
<dbReference type="PROSITE" id="PS50920">
    <property type="entry name" value="SOLCAR"/>
    <property type="match status" value="3"/>
</dbReference>
<evidence type="ECO:0000256" key="17">
    <source>
        <dbReference type="RuleBase" id="RU368008"/>
    </source>
</evidence>
<dbReference type="PANTHER" id="PTHR45635">
    <property type="entry name" value="ADP,ATP CARRIER PROTEIN 1-RELATED-RELATED"/>
    <property type="match status" value="1"/>
</dbReference>
<evidence type="ECO:0000256" key="3">
    <source>
        <dbReference type="ARBA" id="ARBA00011245"/>
    </source>
</evidence>
<evidence type="ECO:0000313" key="19">
    <source>
        <dbReference type="EMBL" id="CAL4937423.1"/>
    </source>
</evidence>
<sequence>MEHELRPPSGIQRVHGQSVLLSRISSYSAMNNPVFNNVHSAYNVPHHGTNATVGLPSVIMPSPFFASAPKEKGFSGFMVDFLMGGVSAAVSKTAAAPIERVKLLIQNQDEMIKSGRLSEPYKGIGDCFARTMKDEGVISLWRGNTANVIRYFPTQALNFAFKDHFKRMFNFKKDKDGYWKWFAGNLASGGAAGACSLFFVYSLDYARTRLANDAKVAKKGGGDRQFNGLVDVYRKTLASDGVAGLYRGFSISCVGIIVYRGLYFGMYDSLKPVLLVGTLQDNFFASFLLGWGITIGAGLASYPIDTVRRRMMMTSGEAVKYNSSLDAFKQIVAKEGTKSLFKGAGANILRAVAGAGVLAGYDKLQVIVFGKKYGSGGA</sequence>
<dbReference type="PRINTS" id="PR00926">
    <property type="entry name" value="MITOCARRIER"/>
</dbReference>
<feature type="transmembrane region" description="Helical" evidence="17">
    <location>
        <begin position="178"/>
        <end position="201"/>
    </location>
</feature>
<dbReference type="InterPro" id="IPR018108">
    <property type="entry name" value="MCP_transmembrane"/>
</dbReference>
<dbReference type="InterPro" id="IPR002113">
    <property type="entry name" value="ADT_euk_type"/>
</dbReference>
<keyword evidence="12 15" id="KW-0472">Membrane</keyword>
<keyword evidence="5" id="KW-0050">Antiport</keyword>
<keyword evidence="8" id="KW-0999">Mitochondrion inner membrane</keyword>
<evidence type="ECO:0000256" key="11">
    <source>
        <dbReference type="ARBA" id="ARBA00023128"/>
    </source>
</evidence>
<keyword evidence="6 15" id="KW-0812">Transmembrane</keyword>
<evidence type="ECO:0000256" key="14">
    <source>
        <dbReference type="ARBA" id="ARBA00045250"/>
    </source>
</evidence>
<evidence type="ECO:0000313" key="18">
    <source>
        <dbReference type="EMBL" id="CAL4928805.1"/>
    </source>
</evidence>
<protein>
    <recommendedName>
        <fullName evidence="17">ADP/ATP translocase</fullName>
    </recommendedName>
    <alternativeName>
        <fullName evidence="17">ADP,ATP carrier protein</fullName>
    </alternativeName>
</protein>
<comment type="catalytic activity">
    <reaction evidence="13">
        <text>ADP(in) + ATP(out) = ADP(out) + ATP(in)</text>
        <dbReference type="Rhea" id="RHEA:34999"/>
        <dbReference type="ChEBI" id="CHEBI:30616"/>
        <dbReference type="ChEBI" id="CHEBI:456216"/>
    </reaction>
    <physiologicalReaction direction="left-to-right" evidence="13">
        <dbReference type="Rhea" id="RHEA:35000"/>
    </physiologicalReaction>
</comment>
<comment type="function">
    <text evidence="14">ADP:ATP antiporter that mediates import of ADP into the mitochondrial matrix for ATP synthesis, and export of ATP out to fuel the cell. Cycles between the cytoplasmic-open state (c-state) and the matrix-open state (m-state): operates by the alternating access mechanism with a single substrate-binding site intermittently exposed to either the cytosolic (c-state) or matrix (m-state) side of the inner mitochondrial membrane.</text>
</comment>
<dbReference type="SUPFAM" id="SSF103506">
    <property type="entry name" value="Mitochondrial carrier"/>
    <property type="match status" value="1"/>
</dbReference>
<evidence type="ECO:0000256" key="1">
    <source>
        <dbReference type="ARBA" id="ARBA00004448"/>
    </source>
</evidence>
<dbReference type="EMBL" id="OZ075126">
    <property type="protein sequence ID" value="CAL4937423.1"/>
    <property type="molecule type" value="Genomic_DNA"/>
</dbReference>
<comment type="subunit">
    <text evidence="3 17">Monomer.</text>
</comment>
<dbReference type="FunFam" id="1.50.40.10:FF:000001">
    <property type="entry name" value="ADP,ATP carrier protein, mitochondrial"/>
    <property type="match status" value="1"/>
</dbReference>
<evidence type="ECO:0000256" key="15">
    <source>
        <dbReference type="PROSITE-ProRule" id="PRU00282"/>
    </source>
</evidence>
<name>A0ABC8XPJ3_9POAL</name>
<evidence type="ECO:0000256" key="9">
    <source>
        <dbReference type="ARBA" id="ARBA00022946"/>
    </source>
</evidence>
<dbReference type="InterPro" id="IPR023395">
    <property type="entry name" value="MCP_dom_sf"/>
</dbReference>
<dbReference type="AlphaFoldDB" id="A0ABC8XPJ3"/>
<comment type="function">
    <text evidence="17">Catalyzes the exchange of ADP and ATP across the membrane.</text>
</comment>
<comment type="similarity">
    <text evidence="2 16">Belongs to the mitochondrial carrier (TC 2.A.29) family.</text>
</comment>
<dbReference type="Pfam" id="PF00153">
    <property type="entry name" value="Mito_carr"/>
    <property type="match status" value="3"/>
</dbReference>
<evidence type="ECO:0000256" key="6">
    <source>
        <dbReference type="ARBA" id="ARBA00022692"/>
    </source>
</evidence>
<evidence type="ECO:0000256" key="7">
    <source>
        <dbReference type="ARBA" id="ARBA00022737"/>
    </source>
</evidence>
<evidence type="ECO:0000256" key="12">
    <source>
        <dbReference type="ARBA" id="ARBA00023136"/>
    </source>
</evidence>
<comment type="caution">
    <text evidence="17">Lacks conserved residue(s) required for the propagation of feature annotation.</text>
</comment>
<accession>A0ABC8XPJ3</accession>
<dbReference type="Proteomes" id="UP001497457">
    <property type="component" value="Chromosome 15b"/>
</dbReference>
<dbReference type="InterPro" id="IPR002067">
    <property type="entry name" value="MCP"/>
</dbReference>
<keyword evidence="4 16" id="KW-0813">Transport</keyword>
<dbReference type="Proteomes" id="UP001497457">
    <property type="component" value="Chromosome 16b"/>
</dbReference>
<dbReference type="GO" id="GO:0005471">
    <property type="term" value="F:ATP:ADP antiporter activity"/>
    <property type="evidence" value="ECO:0007669"/>
    <property type="project" value="UniProtKB-UniRule"/>
</dbReference>
<keyword evidence="7" id="KW-0677">Repeat</keyword>
<feature type="repeat" description="Solcar" evidence="15">
    <location>
        <begin position="281"/>
        <end position="367"/>
    </location>
</feature>
<feature type="repeat" description="Solcar" evidence="15">
    <location>
        <begin position="75"/>
        <end position="168"/>
    </location>
</feature>
<evidence type="ECO:0000256" key="8">
    <source>
        <dbReference type="ARBA" id="ARBA00022792"/>
    </source>
</evidence>
<evidence type="ECO:0000256" key="10">
    <source>
        <dbReference type="ARBA" id="ARBA00022989"/>
    </source>
</evidence>
<dbReference type="PANTHER" id="PTHR45635:SF14">
    <property type="entry name" value="ADP_ATP TRANSLOCASE"/>
    <property type="match status" value="1"/>
</dbReference>
<evidence type="ECO:0000256" key="4">
    <source>
        <dbReference type="ARBA" id="ARBA00022448"/>
    </source>
</evidence>
<feature type="transmembrane region" description="Helical" evidence="17">
    <location>
        <begin position="283"/>
        <end position="304"/>
    </location>
</feature>
<evidence type="ECO:0000256" key="2">
    <source>
        <dbReference type="ARBA" id="ARBA00006375"/>
    </source>
</evidence>
<proteinExistence type="inferred from homology"/>
<evidence type="ECO:0000256" key="16">
    <source>
        <dbReference type="RuleBase" id="RU000488"/>
    </source>
</evidence>